<proteinExistence type="predicted"/>
<dbReference type="Proteomes" id="UP000659767">
    <property type="component" value="Unassembled WGS sequence"/>
</dbReference>
<reference evidence="2" key="1">
    <citation type="journal article" date="2019" name="Int. J. Syst. Evol. Microbiol.">
        <title>The Global Catalogue of Microorganisms (GCM) 10K type strain sequencing project: providing services to taxonomists for standard genome sequencing and annotation.</title>
        <authorList>
            <consortium name="The Broad Institute Genomics Platform"/>
            <consortium name="The Broad Institute Genome Sequencing Center for Infectious Disease"/>
            <person name="Wu L."/>
            <person name="Ma J."/>
        </authorList>
    </citation>
    <scope>NUCLEOTIDE SEQUENCE [LARGE SCALE GENOMIC DNA]</scope>
    <source>
        <strain evidence="2">JCM 4350</strain>
    </source>
</reference>
<dbReference type="EMBL" id="BMSZ01000012">
    <property type="protein sequence ID" value="GGS64113.1"/>
    <property type="molecule type" value="Genomic_DNA"/>
</dbReference>
<comment type="caution">
    <text evidence="1">The sequence shown here is derived from an EMBL/GenBank/DDBJ whole genome shotgun (WGS) entry which is preliminary data.</text>
</comment>
<sequence length="67" mass="7166">MTDMAAERQLPTLAELTWDQAAGRACVWCKKLLDRGAVPAGVIRERDGAHVLDTEVWAGPCCAGGRA</sequence>
<gene>
    <name evidence="1" type="ORF">GCM10010253_43870</name>
</gene>
<keyword evidence="2" id="KW-1185">Reference proteome</keyword>
<accession>A0ABQ2TDG8</accession>
<name>A0ABQ2TDG8_STRBA</name>
<protein>
    <recommendedName>
        <fullName evidence="3">Uracil-DNA glycosylase</fullName>
    </recommendedName>
</protein>
<organism evidence="1 2">
    <name type="scientific">Streptomyces badius</name>
    <dbReference type="NCBI Taxonomy" id="1941"/>
    <lineage>
        <taxon>Bacteria</taxon>
        <taxon>Bacillati</taxon>
        <taxon>Actinomycetota</taxon>
        <taxon>Actinomycetes</taxon>
        <taxon>Kitasatosporales</taxon>
        <taxon>Streptomycetaceae</taxon>
        <taxon>Streptomyces</taxon>
    </lineage>
</organism>
<evidence type="ECO:0008006" key="3">
    <source>
        <dbReference type="Google" id="ProtNLM"/>
    </source>
</evidence>
<evidence type="ECO:0000313" key="1">
    <source>
        <dbReference type="EMBL" id="GGS64113.1"/>
    </source>
</evidence>
<evidence type="ECO:0000313" key="2">
    <source>
        <dbReference type="Proteomes" id="UP000659767"/>
    </source>
</evidence>